<organism evidence="3 4">
    <name type="scientific">Nocardioides jishulii</name>
    <dbReference type="NCBI Taxonomy" id="2575440"/>
    <lineage>
        <taxon>Bacteria</taxon>
        <taxon>Bacillati</taxon>
        <taxon>Actinomycetota</taxon>
        <taxon>Actinomycetes</taxon>
        <taxon>Propionibacteriales</taxon>
        <taxon>Nocardioidaceae</taxon>
        <taxon>Nocardioides</taxon>
    </lineage>
</organism>
<dbReference type="SUPFAM" id="SSF109998">
    <property type="entry name" value="Triger factor/SurA peptide-binding domain-like"/>
    <property type="match status" value="1"/>
</dbReference>
<accession>A0A4U2YKZ4</accession>
<keyword evidence="2" id="KW-0732">Signal</keyword>
<sequence>MTQPRVRRPLVPGLAVVAMMAVLTGCSDGAVTTTGTAPGAAAQVGDVTITQSKVDRTARAICDDLEPQLAEEGPVALIQVKQYALNLLTARAQAEQIADEYDVKPDPAVTRDLAQWKTQAERVPEDLRDDFATAMNTEALLSSVLTEAGAKALADDGVSNPSQEEVQQAGSEIFATWADNADVKIDPRYEAAVREGVLQPTRTSLSVPASKRAVQAWAQVNDRENASPEYVDSLPTSQRCG</sequence>
<comment type="caution">
    <text evidence="3">The sequence shown here is derived from an EMBL/GenBank/DDBJ whole genome shotgun (WGS) entry which is preliminary data.</text>
</comment>
<feature type="region of interest" description="Disordered" evidence="1">
    <location>
        <begin position="222"/>
        <end position="241"/>
    </location>
</feature>
<gene>
    <name evidence="3" type="ORF">FC770_16365</name>
</gene>
<evidence type="ECO:0000313" key="3">
    <source>
        <dbReference type="EMBL" id="TKI60371.1"/>
    </source>
</evidence>
<reference evidence="3 4" key="1">
    <citation type="submission" date="2019-04" db="EMBL/GenBank/DDBJ databases">
        <authorList>
            <person name="Dong K."/>
        </authorList>
    </citation>
    <scope>NUCLEOTIDE SEQUENCE [LARGE SCALE GENOMIC DNA]</scope>
    <source>
        <strain evidence="4">dk3543</strain>
    </source>
</reference>
<evidence type="ECO:0008006" key="5">
    <source>
        <dbReference type="Google" id="ProtNLM"/>
    </source>
</evidence>
<name>A0A4U2YKZ4_9ACTN</name>
<evidence type="ECO:0000313" key="4">
    <source>
        <dbReference type="Proteomes" id="UP000307808"/>
    </source>
</evidence>
<feature type="signal peptide" evidence="2">
    <location>
        <begin position="1"/>
        <end position="29"/>
    </location>
</feature>
<dbReference type="AlphaFoldDB" id="A0A4U2YKZ4"/>
<evidence type="ECO:0000256" key="1">
    <source>
        <dbReference type="SAM" id="MobiDB-lite"/>
    </source>
</evidence>
<dbReference type="InterPro" id="IPR027304">
    <property type="entry name" value="Trigger_fact/SurA_dom_sf"/>
</dbReference>
<dbReference type="OrthoDB" id="3773240at2"/>
<feature type="chain" id="PRO_5020375075" description="Lipoprotein" evidence="2">
    <location>
        <begin position="30"/>
        <end position="241"/>
    </location>
</feature>
<dbReference type="PROSITE" id="PS51257">
    <property type="entry name" value="PROKAR_LIPOPROTEIN"/>
    <property type="match status" value="1"/>
</dbReference>
<proteinExistence type="predicted"/>
<keyword evidence="4" id="KW-1185">Reference proteome</keyword>
<dbReference type="EMBL" id="SZPY01000005">
    <property type="protein sequence ID" value="TKI60371.1"/>
    <property type="molecule type" value="Genomic_DNA"/>
</dbReference>
<dbReference type="Proteomes" id="UP000307808">
    <property type="component" value="Unassembled WGS sequence"/>
</dbReference>
<dbReference type="RefSeq" id="WP_137067404.1">
    <property type="nucleotide sequence ID" value="NZ_CP040748.1"/>
</dbReference>
<evidence type="ECO:0000256" key="2">
    <source>
        <dbReference type="SAM" id="SignalP"/>
    </source>
</evidence>
<protein>
    <recommendedName>
        <fullName evidence="5">Lipoprotein</fullName>
    </recommendedName>
</protein>